<dbReference type="Ensembl" id="ENSCAFT00020039600.1">
    <property type="protein sequence ID" value="ENSCAFP00020034301.1"/>
    <property type="gene ID" value="ENSCAFG00020026604.1"/>
</dbReference>
<keyword evidence="2" id="KW-1185">Reference proteome</keyword>
<reference evidence="1" key="2">
    <citation type="submission" date="2025-09" db="UniProtKB">
        <authorList>
            <consortium name="Ensembl"/>
        </authorList>
    </citation>
    <scope>IDENTIFICATION</scope>
</reference>
<proteinExistence type="predicted"/>
<dbReference type="AlphaFoldDB" id="A0A8C0LS67"/>
<evidence type="ECO:0000313" key="2">
    <source>
        <dbReference type="Proteomes" id="UP000694391"/>
    </source>
</evidence>
<dbReference type="GeneTree" id="ENSGT01150000287049"/>
<organism evidence="1 2">
    <name type="scientific">Canis lupus dingo</name>
    <name type="common">dingo</name>
    <dbReference type="NCBI Taxonomy" id="286419"/>
    <lineage>
        <taxon>Eukaryota</taxon>
        <taxon>Metazoa</taxon>
        <taxon>Chordata</taxon>
        <taxon>Craniata</taxon>
        <taxon>Vertebrata</taxon>
        <taxon>Euteleostomi</taxon>
        <taxon>Mammalia</taxon>
        <taxon>Eutheria</taxon>
        <taxon>Laurasiatheria</taxon>
        <taxon>Carnivora</taxon>
        <taxon>Caniformia</taxon>
        <taxon>Canidae</taxon>
        <taxon>Canis</taxon>
    </lineage>
</organism>
<sequence length="80" mass="9346">NHIIIPESYKDFYKENLGTYNKFTETSFLHCVADHITNEEYHIQLNEDLAAKAGLLPNHDKEVLMGGLQRKDCQQLLLWK</sequence>
<dbReference type="Proteomes" id="UP000694391">
    <property type="component" value="Unplaced"/>
</dbReference>
<protein>
    <submittedName>
        <fullName evidence="1">Uncharacterized protein</fullName>
    </submittedName>
</protein>
<name>A0A8C0LS67_CANLU</name>
<accession>A0A8C0LS67</accession>
<evidence type="ECO:0000313" key="1">
    <source>
        <dbReference type="Ensembl" id="ENSCAFP00020034301.1"/>
    </source>
</evidence>
<reference evidence="1" key="1">
    <citation type="submission" date="2025-08" db="UniProtKB">
        <authorList>
            <consortium name="Ensembl"/>
        </authorList>
    </citation>
    <scope>IDENTIFICATION</scope>
</reference>